<gene>
    <name evidence="2" type="ORF">D7V88_35935</name>
</gene>
<evidence type="ECO:0000313" key="3">
    <source>
        <dbReference type="Proteomes" id="UP000268094"/>
    </source>
</evidence>
<dbReference type="EMBL" id="RAVZ01000396">
    <property type="protein sequence ID" value="RKG73757.1"/>
    <property type="molecule type" value="Genomic_DNA"/>
</dbReference>
<dbReference type="Proteomes" id="UP000268094">
    <property type="component" value="Unassembled WGS sequence"/>
</dbReference>
<reference evidence="3" key="1">
    <citation type="submission" date="2018-09" db="EMBL/GenBank/DDBJ databases">
        <authorList>
            <person name="Livingstone P.G."/>
            <person name="Whitworth D.E."/>
        </authorList>
    </citation>
    <scope>NUCLEOTIDE SEQUENCE [LARGE SCALE GENOMIC DNA]</scope>
    <source>
        <strain evidence="3">CA054A</strain>
    </source>
</reference>
<evidence type="ECO:0000256" key="1">
    <source>
        <dbReference type="SAM" id="MobiDB-lite"/>
    </source>
</evidence>
<keyword evidence="3" id="KW-1185">Reference proteome</keyword>
<evidence type="ECO:0000313" key="2">
    <source>
        <dbReference type="EMBL" id="RKG73757.1"/>
    </source>
</evidence>
<accession>A0A3A8HRB1</accession>
<comment type="caution">
    <text evidence="2">The sequence shown here is derived from an EMBL/GenBank/DDBJ whole genome shotgun (WGS) entry which is preliminary data.</text>
</comment>
<protein>
    <submittedName>
        <fullName evidence="2">Uncharacterized protein</fullName>
    </submittedName>
</protein>
<organism evidence="2 3">
    <name type="scientific">Corallococcus terminator</name>
    <dbReference type="NCBI Taxonomy" id="2316733"/>
    <lineage>
        <taxon>Bacteria</taxon>
        <taxon>Pseudomonadati</taxon>
        <taxon>Myxococcota</taxon>
        <taxon>Myxococcia</taxon>
        <taxon>Myxococcales</taxon>
        <taxon>Cystobacterineae</taxon>
        <taxon>Myxococcaceae</taxon>
        <taxon>Corallococcus</taxon>
    </lineage>
</organism>
<name>A0A3A8HRB1_9BACT</name>
<sequence>MDGPVRSPWPGLTVQRNAQRHGASARPPCALLDEDTAEALEQLITERLGVAIPARERWRKADDGMHVLAAGLYGLLKADGFEHSGGVIQEWLGRAAHEGRLAPASLHASAARVLGLASEELWRPSERK</sequence>
<feature type="region of interest" description="Disordered" evidence="1">
    <location>
        <begin position="1"/>
        <end position="26"/>
    </location>
</feature>
<dbReference type="AlphaFoldDB" id="A0A3A8HRB1"/>
<proteinExistence type="predicted"/>